<dbReference type="PIRSF" id="PIRSF019455">
    <property type="entry name" value="CopR_AtkY"/>
    <property type="match status" value="1"/>
</dbReference>
<evidence type="ECO:0000313" key="5">
    <source>
        <dbReference type="EMBL" id="ARF70121.1"/>
    </source>
</evidence>
<evidence type="ECO:0000256" key="4">
    <source>
        <dbReference type="ARBA" id="ARBA00023163"/>
    </source>
</evidence>
<dbReference type="Pfam" id="PF03965">
    <property type="entry name" value="Penicillinase_R"/>
    <property type="match status" value="1"/>
</dbReference>
<evidence type="ECO:0000256" key="2">
    <source>
        <dbReference type="ARBA" id="ARBA00023015"/>
    </source>
</evidence>
<keyword evidence="3" id="KW-0238">DNA-binding</keyword>
<dbReference type="InterPro" id="IPR036390">
    <property type="entry name" value="WH_DNA-bd_sf"/>
</dbReference>
<evidence type="ECO:0000313" key="6">
    <source>
        <dbReference type="Proteomes" id="UP000192727"/>
    </source>
</evidence>
<dbReference type="InterPro" id="IPR005650">
    <property type="entry name" value="BlaI_family"/>
</dbReference>
<dbReference type="EMBL" id="CP020557">
    <property type="protein sequence ID" value="ARF70121.1"/>
    <property type="molecule type" value="Genomic_DNA"/>
</dbReference>
<sequence>MKIQHFKYRESGLNRFFGSLEAQIMDILWENQSMTIKDTQQRLQQVKPVNFNTVMTVMNRLVEKGVLEKQHTDRSYRYRPILTREAFMETQSKELTHEMFEEFGQLAVSHMLDAIEDADPELLRKLEQKVKELKKGM</sequence>
<proteinExistence type="inferred from homology"/>
<dbReference type="AlphaFoldDB" id="A0A1V0UYN8"/>
<protein>
    <submittedName>
        <fullName evidence="5">Transcriptional regulator</fullName>
    </submittedName>
</protein>
<name>A0A1V0UYN8_9BACL</name>
<dbReference type="SUPFAM" id="SSF46785">
    <property type="entry name" value="Winged helix' DNA-binding domain"/>
    <property type="match status" value="1"/>
</dbReference>
<keyword evidence="4" id="KW-0804">Transcription</keyword>
<accession>A0A1V0UYN8</accession>
<dbReference type="InterPro" id="IPR036388">
    <property type="entry name" value="WH-like_DNA-bd_sf"/>
</dbReference>
<evidence type="ECO:0000256" key="1">
    <source>
        <dbReference type="ARBA" id="ARBA00011046"/>
    </source>
</evidence>
<dbReference type="GO" id="GO:0003677">
    <property type="term" value="F:DNA binding"/>
    <property type="evidence" value="ECO:0007669"/>
    <property type="project" value="UniProtKB-KW"/>
</dbReference>
<dbReference type="RefSeq" id="WP_083041362.1">
    <property type="nucleotide sequence ID" value="NZ_CP020557.1"/>
</dbReference>
<keyword evidence="2" id="KW-0805">Transcription regulation</keyword>
<reference evidence="5 6" key="1">
    <citation type="submission" date="2017-03" db="EMBL/GenBank/DDBJ databases">
        <title>Paenibacillus larvae genome sequencing.</title>
        <authorList>
            <person name="Dingman D.W."/>
        </authorList>
    </citation>
    <scope>NUCLEOTIDE SEQUENCE [LARGE SCALE GENOMIC DNA]</scope>
    <source>
        <strain evidence="5 6">SAG 10367</strain>
    </source>
</reference>
<gene>
    <name evidence="5" type="ORF">B7C51_23135</name>
</gene>
<dbReference type="Gene3D" id="1.10.10.10">
    <property type="entry name" value="Winged helix-like DNA-binding domain superfamily/Winged helix DNA-binding domain"/>
    <property type="match status" value="1"/>
</dbReference>
<comment type="similarity">
    <text evidence="1">Belongs to the BlaI transcriptional regulatory family.</text>
</comment>
<evidence type="ECO:0000256" key="3">
    <source>
        <dbReference type="ARBA" id="ARBA00023125"/>
    </source>
</evidence>
<organism evidence="5 6">
    <name type="scientific">Paenibacillus larvae subsp. pulvifaciens</name>
    <dbReference type="NCBI Taxonomy" id="1477"/>
    <lineage>
        <taxon>Bacteria</taxon>
        <taxon>Bacillati</taxon>
        <taxon>Bacillota</taxon>
        <taxon>Bacilli</taxon>
        <taxon>Bacillales</taxon>
        <taxon>Paenibacillaceae</taxon>
        <taxon>Paenibacillus</taxon>
    </lineage>
</organism>
<dbReference type="Proteomes" id="UP000192727">
    <property type="component" value="Chromosome"/>
</dbReference>
<dbReference type="GO" id="GO:0045892">
    <property type="term" value="P:negative regulation of DNA-templated transcription"/>
    <property type="evidence" value="ECO:0007669"/>
    <property type="project" value="InterPro"/>
</dbReference>